<dbReference type="InterPro" id="IPR050488">
    <property type="entry name" value="Ig_Fc_receptor"/>
</dbReference>
<dbReference type="PANTHER" id="PTHR11481">
    <property type="entry name" value="IMMUNOGLOBULIN FC RECEPTOR"/>
    <property type="match status" value="1"/>
</dbReference>
<feature type="domain" description="Ig-like" evidence="6">
    <location>
        <begin position="131"/>
        <end position="213"/>
    </location>
</feature>
<keyword evidence="4" id="KW-1133">Transmembrane helix</keyword>
<evidence type="ECO:0000256" key="2">
    <source>
        <dbReference type="ARBA" id="ARBA00023157"/>
    </source>
</evidence>
<dbReference type="GO" id="GO:0004888">
    <property type="term" value="F:transmembrane signaling receptor activity"/>
    <property type="evidence" value="ECO:0007669"/>
    <property type="project" value="TreeGrafter"/>
</dbReference>
<proteinExistence type="predicted"/>
<dbReference type="Proteomes" id="UP000515145">
    <property type="component" value="Chromosome 3"/>
</dbReference>
<dbReference type="InterPro" id="IPR003599">
    <property type="entry name" value="Ig_sub"/>
</dbReference>
<feature type="domain" description="Ig-like" evidence="6">
    <location>
        <begin position="30"/>
        <end position="115"/>
    </location>
</feature>
<reference evidence="8" key="1">
    <citation type="submission" date="2025-08" db="UniProtKB">
        <authorList>
            <consortium name="RefSeq"/>
        </authorList>
    </citation>
    <scope>IDENTIFICATION</scope>
</reference>
<evidence type="ECO:0000256" key="4">
    <source>
        <dbReference type="SAM" id="Phobius"/>
    </source>
</evidence>
<dbReference type="PROSITE" id="PS50835">
    <property type="entry name" value="IG_LIKE"/>
    <property type="match status" value="2"/>
</dbReference>
<keyword evidence="2" id="KW-1015">Disulfide bond</keyword>
<feature type="signal peptide" evidence="5">
    <location>
        <begin position="1"/>
        <end position="18"/>
    </location>
</feature>
<dbReference type="PANTHER" id="PTHR11481:SF60">
    <property type="entry name" value="IG-LIKE DOMAIN-CONTAINING PROTEIN"/>
    <property type="match status" value="1"/>
</dbReference>
<dbReference type="InterPro" id="IPR013783">
    <property type="entry name" value="Ig-like_fold"/>
</dbReference>
<dbReference type="GO" id="GO:0007166">
    <property type="term" value="P:cell surface receptor signaling pathway"/>
    <property type="evidence" value="ECO:0007669"/>
    <property type="project" value="TreeGrafter"/>
</dbReference>
<sequence>MMTVFAVLLCVLLHQAIGQTKGTQSTKAMPVLSSATVLAPHRTISENSDFYVTCSTYGRNITSMIFVYLCKDSLGIRRMTLKPDKNDITFHISRVDLHHSGNYSCVYSNKSYTLSDVTQRGDNTIQILVIPNFLPADIAVVGPSAVHEGDNIEFRCTVPSSLHTLGECPLVYSYLRKNGTVLLVQAFNVSQMKATFSIKGAVMRDSGHYSCVVLPTMCIQEQEHVVHGKNTVLLEVKEKMDLASRLIISAGVIITIFLGLCLWWISNKPDCPAMCTSGLMSQETNTLGEQDEPDREDLEAQDEEEDSFSLEDEEMYNQGADGSDFEVVYSLAGM</sequence>
<dbReference type="OrthoDB" id="8957767at2759"/>
<keyword evidence="4" id="KW-0472">Membrane</keyword>
<dbReference type="InterPro" id="IPR036179">
    <property type="entry name" value="Ig-like_dom_sf"/>
</dbReference>
<keyword evidence="4" id="KW-0812">Transmembrane</keyword>
<dbReference type="GeneID" id="114433088"/>
<dbReference type="AlphaFoldDB" id="A0A6P7HYC0"/>
<evidence type="ECO:0000256" key="5">
    <source>
        <dbReference type="SAM" id="SignalP"/>
    </source>
</evidence>
<dbReference type="Gene3D" id="2.60.40.10">
    <property type="entry name" value="Immunoglobulins"/>
    <property type="match status" value="2"/>
</dbReference>
<dbReference type="SUPFAM" id="SSF48726">
    <property type="entry name" value="Immunoglobulin"/>
    <property type="match status" value="2"/>
</dbReference>
<dbReference type="Pfam" id="PF13895">
    <property type="entry name" value="Ig_2"/>
    <property type="match status" value="1"/>
</dbReference>
<protein>
    <submittedName>
        <fullName evidence="8">Uncharacterized protein LOC114433088 isoform X1</fullName>
    </submittedName>
</protein>
<name>A0A6P7HYC0_9TELE</name>
<evidence type="ECO:0000313" key="7">
    <source>
        <dbReference type="Proteomes" id="UP000515145"/>
    </source>
</evidence>
<feature type="region of interest" description="Disordered" evidence="3">
    <location>
        <begin position="283"/>
        <end position="322"/>
    </location>
</feature>
<gene>
    <name evidence="8" type="primary">LOC114433088</name>
</gene>
<feature type="transmembrane region" description="Helical" evidence="4">
    <location>
        <begin position="246"/>
        <end position="265"/>
    </location>
</feature>
<dbReference type="GO" id="GO:0009897">
    <property type="term" value="C:external side of plasma membrane"/>
    <property type="evidence" value="ECO:0007669"/>
    <property type="project" value="TreeGrafter"/>
</dbReference>
<evidence type="ECO:0000256" key="3">
    <source>
        <dbReference type="SAM" id="MobiDB-lite"/>
    </source>
</evidence>
<evidence type="ECO:0000256" key="1">
    <source>
        <dbReference type="ARBA" id="ARBA00022729"/>
    </source>
</evidence>
<accession>A0A6P7HYC0</accession>
<feature type="chain" id="PRO_5028070498" evidence="5">
    <location>
        <begin position="19"/>
        <end position="334"/>
    </location>
</feature>
<organism evidence="7 8">
    <name type="scientific">Parambassis ranga</name>
    <name type="common">Indian glassy fish</name>
    <dbReference type="NCBI Taxonomy" id="210632"/>
    <lineage>
        <taxon>Eukaryota</taxon>
        <taxon>Metazoa</taxon>
        <taxon>Chordata</taxon>
        <taxon>Craniata</taxon>
        <taxon>Vertebrata</taxon>
        <taxon>Euteleostomi</taxon>
        <taxon>Actinopterygii</taxon>
        <taxon>Neopterygii</taxon>
        <taxon>Teleostei</taxon>
        <taxon>Neoteleostei</taxon>
        <taxon>Acanthomorphata</taxon>
        <taxon>Ovalentaria</taxon>
        <taxon>Ambassidae</taxon>
        <taxon>Parambassis</taxon>
    </lineage>
</organism>
<evidence type="ECO:0000259" key="6">
    <source>
        <dbReference type="PROSITE" id="PS50835"/>
    </source>
</evidence>
<dbReference type="InterPro" id="IPR007110">
    <property type="entry name" value="Ig-like_dom"/>
</dbReference>
<dbReference type="GO" id="GO:0006955">
    <property type="term" value="P:immune response"/>
    <property type="evidence" value="ECO:0007669"/>
    <property type="project" value="TreeGrafter"/>
</dbReference>
<feature type="compositionally biased region" description="Acidic residues" evidence="3">
    <location>
        <begin position="289"/>
        <end position="315"/>
    </location>
</feature>
<keyword evidence="1 5" id="KW-0732">Signal</keyword>
<keyword evidence="7" id="KW-1185">Reference proteome</keyword>
<dbReference type="InParanoid" id="A0A6P7HYC0"/>
<dbReference type="RefSeq" id="XP_028257196.1">
    <property type="nucleotide sequence ID" value="XM_028401395.1"/>
</dbReference>
<evidence type="ECO:0000313" key="8">
    <source>
        <dbReference type="RefSeq" id="XP_028257196.1"/>
    </source>
</evidence>
<dbReference type="SMART" id="SM00409">
    <property type="entry name" value="IG"/>
    <property type="match status" value="2"/>
</dbReference>